<evidence type="ECO:0000313" key="2">
    <source>
        <dbReference type="EMBL" id="KAG2569338.1"/>
    </source>
</evidence>
<name>A0A8T0Q814_PANVG</name>
<dbReference type="Proteomes" id="UP000823388">
    <property type="component" value="Chromosome 7N"/>
</dbReference>
<dbReference type="AlphaFoldDB" id="A0A8T0Q814"/>
<keyword evidence="3" id="KW-1185">Reference proteome</keyword>
<evidence type="ECO:0000256" key="1">
    <source>
        <dbReference type="SAM" id="MobiDB-lite"/>
    </source>
</evidence>
<organism evidence="2 3">
    <name type="scientific">Panicum virgatum</name>
    <name type="common">Blackwell switchgrass</name>
    <dbReference type="NCBI Taxonomy" id="38727"/>
    <lineage>
        <taxon>Eukaryota</taxon>
        <taxon>Viridiplantae</taxon>
        <taxon>Streptophyta</taxon>
        <taxon>Embryophyta</taxon>
        <taxon>Tracheophyta</taxon>
        <taxon>Spermatophyta</taxon>
        <taxon>Magnoliopsida</taxon>
        <taxon>Liliopsida</taxon>
        <taxon>Poales</taxon>
        <taxon>Poaceae</taxon>
        <taxon>PACMAD clade</taxon>
        <taxon>Panicoideae</taxon>
        <taxon>Panicodae</taxon>
        <taxon>Paniceae</taxon>
        <taxon>Panicinae</taxon>
        <taxon>Panicum</taxon>
        <taxon>Panicum sect. Hiantes</taxon>
    </lineage>
</organism>
<evidence type="ECO:0000313" key="3">
    <source>
        <dbReference type="Proteomes" id="UP000823388"/>
    </source>
</evidence>
<accession>A0A8T0Q814</accession>
<dbReference type="EMBL" id="CM029050">
    <property type="protein sequence ID" value="KAG2569338.1"/>
    <property type="molecule type" value="Genomic_DNA"/>
</dbReference>
<feature type="compositionally biased region" description="Basic residues" evidence="1">
    <location>
        <begin position="129"/>
        <end position="138"/>
    </location>
</feature>
<reference evidence="2" key="1">
    <citation type="submission" date="2020-05" db="EMBL/GenBank/DDBJ databases">
        <title>WGS assembly of Panicum virgatum.</title>
        <authorList>
            <person name="Lovell J.T."/>
            <person name="Jenkins J."/>
            <person name="Shu S."/>
            <person name="Juenger T.E."/>
            <person name="Schmutz J."/>
        </authorList>
    </citation>
    <scope>NUCLEOTIDE SEQUENCE</scope>
    <source>
        <strain evidence="2">AP13</strain>
    </source>
</reference>
<protein>
    <submittedName>
        <fullName evidence="2">Uncharacterized protein</fullName>
    </submittedName>
</protein>
<sequence>MYYSTDVRVFGDCTCTSNFRSHQAARSCNAAEEARQHFSESSKTARTERRFEQNSYSRATCELIAISDMCSAPNTRITRCRYQIQRIESPDTPRPAVGFPSSNGSCKLARDPIGGHQQPRIGWRSAINSRRHSSHQPH</sequence>
<feature type="region of interest" description="Disordered" evidence="1">
    <location>
        <begin position="89"/>
        <end position="138"/>
    </location>
</feature>
<comment type="caution">
    <text evidence="2">The sequence shown here is derived from an EMBL/GenBank/DDBJ whole genome shotgun (WGS) entry which is preliminary data.</text>
</comment>
<proteinExistence type="predicted"/>
<gene>
    <name evidence="2" type="ORF">PVAP13_7NG382800</name>
</gene>